<sequence>MFGRWMRRILQISILFVFYYIGEAIQQFFSLLIPGSIIGMLLFFLLLSTHIIPLHWVNEALTLF</sequence>
<evidence type="ECO:0000313" key="8">
    <source>
        <dbReference type="Proteomes" id="UP000012283"/>
    </source>
</evidence>
<dbReference type="InterPro" id="IPR005538">
    <property type="entry name" value="LrgA/CidA"/>
</dbReference>
<dbReference type="EMBL" id="APML01000076">
    <property type="protein sequence ID" value="ENH95763.1"/>
    <property type="molecule type" value="Genomic_DNA"/>
</dbReference>
<evidence type="ECO:0000256" key="6">
    <source>
        <dbReference type="SAM" id="Phobius"/>
    </source>
</evidence>
<keyword evidence="5 6" id="KW-0472">Membrane</keyword>
<reference evidence="7 8" key="1">
    <citation type="submission" date="2013-03" db="EMBL/GenBank/DDBJ databases">
        <title>Draft genome sequence of Gracibacillus halophilus YIM-C55.5, a moderately halophilic and thermophilic organism from the Xiaochaidamu salt lake.</title>
        <authorList>
            <person name="Sugumar T."/>
            <person name="Polireddy D.R."/>
            <person name="Antony A."/>
            <person name="Madhava Y.R."/>
            <person name="Sivakumar N."/>
        </authorList>
    </citation>
    <scope>NUCLEOTIDE SEQUENCE [LARGE SCALE GENOMIC DNA]</scope>
    <source>
        <strain evidence="7 8">YIM-C55.5</strain>
    </source>
</reference>
<accession>N4W6C4</accession>
<dbReference type="Pfam" id="PF03788">
    <property type="entry name" value="LrgA"/>
    <property type="match status" value="1"/>
</dbReference>
<feature type="transmembrane region" description="Helical" evidence="6">
    <location>
        <begin position="28"/>
        <end position="47"/>
    </location>
</feature>
<comment type="subcellular location">
    <subcellularLocation>
        <location evidence="1">Cell membrane</location>
        <topology evidence="1">Multi-pass membrane protein</topology>
    </subcellularLocation>
</comment>
<dbReference type="PANTHER" id="PTHR33931">
    <property type="entry name" value="HOLIN-LIKE PROTEIN CIDA-RELATED"/>
    <property type="match status" value="1"/>
</dbReference>
<keyword evidence="2" id="KW-1003">Cell membrane</keyword>
<name>N4W6C4_9BACI</name>
<dbReference type="GO" id="GO:0016787">
    <property type="term" value="F:hydrolase activity"/>
    <property type="evidence" value="ECO:0007669"/>
    <property type="project" value="UniProtKB-KW"/>
</dbReference>
<evidence type="ECO:0000256" key="2">
    <source>
        <dbReference type="ARBA" id="ARBA00022475"/>
    </source>
</evidence>
<protein>
    <submittedName>
        <fullName evidence="7">Murein hydrolase exporter</fullName>
    </submittedName>
</protein>
<keyword evidence="8" id="KW-1185">Reference proteome</keyword>
<feature type="transmembrane region" description="Helical" evidence="6">
    <location>
        <begin position="5"/>
        <end position="22"/>
    </location>
</feature>
<keyword evidence="4 6" id="KW-1133">Transmembrane helix</keyword>
<dbReference type="GO" id="GO:0005886">
    <property type="term" value="C:plasma membrane"/>
    <property type="evidence" value="ECO:0007669"/>
    <property type="project" value="UniProtKB-SubCell"/>
</dbReference>
<dbReference type="AlphaFoldDB" id="N4W6C4"/>
<dbReference type="PANTHER" id="PTHR33931:SF2">
    <property type="entry name" value="HOLIN-LIKE PROTEIN CIDA"/>
    <property type="match status" value="1"/>
</dbReference>
<evidence type="ECO:0000256" key="4">
    <source>
        <dbReference type="ARBA" id="ARBA00022989"/>
    </source>
</evidence>
<evidence type="ECO:0000313" key="7">
    <source>
        <dbReference type="EMBL" id="ENH95763.1"/>
    </source>
</evidence>
<organism evidence="7 8">
    <name type="scientific">Gracilibacillus halophilus YIM-C55.5</name>
    <dbReference type="NCBI Taxonomy" id="1308866"/>
    <lineage>
        <taxon>Bacteria</taxon>
        <taxon>Bacillati</taxon>
        <taxon>Bacillota</taxon>
        <taxon>Bacilli</taxon>
        <taxon>Bacillales</taxon>
        <taxon>Bacillaceae</taxon>
        <taxon>Gracilibacillus</taxon>
    </lineage>
</organism>
<dbReference type="STRING" id="1308866.J416_14407"/>
<keyword evidence="3 6" id="KW-0812">Transmembrane</keyword>
<dbReference type="Proteomes" id="UP000012283">
    <property type="component" value="Unassembled WGS sequence"/>
</dbReference>
<comment type="caution">
    <text evidence="7">The sequence shown here is derived from an EMBL/GenBank/DDBJ whole genome shotgun (WGS) entry which is preliminary data.</text>
</comment>
<evidence type="ECO:0000256" key="3">
    <source>
        <dbReference type="ARBA" id="ARBA00022692"/>
    </source>
</evidence>
<keyword evidence="7" id="KW-0378">Hydrolase</keyword>
<evidence type="ECO:0000256" key="1">
    <source>
        <dbReference type="ARBA" id="ARBA00004651"/>
    </source>
</evidence>
<gene>
    <name evidence="7" type="ORF">J416_14407</name>
</gene>
<proteinExistence type="predicted"/>
<dbReference type="PATRIC" id="fig|1308866.3.peg.2902"/>
<evidence type="ECO:0000256" key="5">
    <source>
        <dbReference type="ARBA" id="ARBA00023136"/>
    </source>
</evidence>